<keyword evidence="3" id="KW-1185">Reference proteome</keyword>
<accession>A0AAD7MT35</accession>
<proteinExistence type="predicted"/>
<feature type="region of interest" description="Disordered" evidence="1">
    <location>
        <begin position="16"/>
        <end position="44"/>
    </location>
</feature>
<protein>
    <recommendedName>
        <fullName evidence="4">Zinc finger PHD-type domain-containing protein</fullName>
    </recommendedName>
</protein>
<evidence type="ECO:0000256" key="1">
    <source>
        <dbReference type="SAM" id="MobiDB-lite"/>
    </source>
</evidence>
<feature type="region of interest" description="Disordered" evidence="1">
    <location>
        <begin position="1376"/>
        <end position="1422"/>
    </location>
</feature>
<evidence type="ECO:0000313" key="3">
    <source>
        <dbReference type="Proteomes" id="UP001215598"/>
    </source>
</evidence>
<dbReference type="EMBL" id="JARKIB010000152">
    <property type="protein sequence ID" value="KAJ7731507.1"/>
    <property type="molecule type" value="Genomic_DNA"/>
</dbReference>
<comment type="caution">
    <text evidence="2">The sequence shown here is derived from an EMBL/GenBank/DDBJ whole genome shotgun (WGS) entry which is preliminary data.</text>
</comment>
<feature type="non-terminal residue" evidence="2">
    <location>
        <position position="1"/>
    </location>
</feature>
<feature type="compositionally biased region" description="Low complexity" evidence="1">
    <location>
        <begin position="1381"/>
        <end position="1397"/>
    </location>
</feature>
<name>A0AAD7MT35_9AGAR</name>
<feature type="compositionally biased region" description="Low complexity" evidence="1">
    <location>
        <begin position="1012"/>
        <end position="1022"/>
    </location>
</feature>
<sequence>LDVFGGVFFHVRRITSGSSRRPTSTRDSNRNALGPTMAEDPPDDIRKYQSTFSVATGAQVDTSTYDEQGRPTQATTMPCPKCNIIITVGTGGTHNLDEHVGKAACVHRQKENDKALKKEKQKEHGNIFFGGFFKKVARAVSPTVAAAPPVLPVQMPRNPSTPSPTSSFAGPPESSLAPSPRSTSPSLRLLSNSFTSDFGSPAASLRSISPPIRDSRVSNVESSPRSTSPSLHDSHVADAEDVAYSSPARRSPPPIVEENIGEAQWYPCPGLKIVFPPGQNAHLSYPFAAHAKEKLWDYSTKGDQFFLHATNCTGVVNSLRACQKCNKLRSNEILAGIVERIRDGVKEHTAYHWYPIGGLIQKLGQKNDQNSELRLTKLNDARKLVAKIAELDVHKQLMMAIASGEVTRVVPLLQAGINNGETILSGLCRRFTSDEYMVGICVLRLGGARLADILHRALGLPGLTTLRKHAIIRPLRASPALPTVEEIEENIDAYTDGEEMPTGPPRIVHRVIMLDEIAVERRARWDDKTNMILGACREHASKVPLEFVTMDDAIQFFEAVTNDEIHLATEATVVALGALSRNPRDYNPQPICISGTCKHETGPEQAEFLQTLHTAAQNRLAHGNITYRDVSVASDGEAKRGAALVREYMKYDLKKSSVGIYPLLKPLEFMNLRVGPDDITPDKDFRHVMKTVRGLLMRKAGIKLLGFWITPAIVKQHLRAVGNSKERVDGLLNPNDKQDVSLGYQLLKELWSLPDALPSDKPGFVSARKALKIFGQLGHHLVMPYVCITLTLREQLVHLSAAAHLLLLLFTINRAGTDFMANQTFVNIMLMIKNAFFCVAKAKIDIPDSEFFLILMGTDRLEKLFGLIRTAIGTDSNVDVYQLAGRASNLTEVSKILSLRPHWDRGPKRLKLPAVINANGDISKTADHVSPPSWIGDVRVSTVVPHGCWIAGRKIAEGLVAGGKETLERCAATPGFDMFTPLGRMLVGAQDPETAFEPDAELFRPAPDEVNQSPESQPESSSGNDIDDMLAMDDSTRVTKHSPHLIIAGKKVSKATVLSNFMQGRSARLSTDRTRRVAGIAAFNNSSADGLFTFDGPLGTPSLRLGNPVVTMVKCEELMFLAIGLVSGIKFGAQETESIPLDLLPDGGTKVSYQILRLITATIEDDPTTLHDWRWSGSYESSCTAVPGLLIHPLNPTVSNRTPGKPTYLFSSETLVTLGATVFSQVLSNDLDSLPEVQRTHAFPYRHHGKACFVIDVGKIDGTQVRGQFNSEPMHCAKCYPKVRLSSAQHTLVHNGSHILFDPTINRSDQPCALCMRPFPICKFELTKTEATGTLAEGEFELMEQVYADRQNVPQRRNLKKKNTQTPLLISAAHRASNALKESSAKTTTATAPTSKTVPDSHIAQTGDSDSNYAGDAEHSDDDNASVITHLSYSDEPASTGPTAASGPEPLQAIVDDDLDKEILLSTAPGIEYSGEDHTVGGRQGTPSTPGHATLAPLASVETPTHVPAPAPAHVPVPAPVPPIAPAPSTEPVQWGKRSRKAKQVTKTCDCGGEVTAAEREDSTCAIECGKVGCESGWYHLECVDLVVAPKITWHRLNTARRLDSLRLCLAVRVSPIVTVLLCRPPYSLRSPTLSMSDPLSIIGLVASILQLVETIVMARNCVKGFNDASRDQKEFLAEVKGLKPLLAGLDTRIKASKSVGVVNGIQQFEEPLVRLNAILNRLTKKLDKGGGTANTYSRLAWPLWGKNELQEGLNTIERFKSLLGTWLAIDIWESTQAQGKNHDGI</sequence>
<feature type="region of interest" description="Disordered" evidence="1">
    <location>
        <begin position="150"/>
        <end position="255"/>
    </location>
</feature>
<feature type="compositionally biased region" description="Polar residues" evidence="1">
    <location>
        <begin position="217"/>
        <end position="231"/>
    </location>
</feature>
<feature type="compositionally biased region" description="Low complexity" evidence="1">
    <location>
        <begin position="16"/>
        <end position="26"/>
    </location>
</feature>
<organism evidence="2 3">
    <name type="scientific">Mycena metata</name>
    <dbReference type="NCBI Taxonomy" id="1033252"/>
    <lineage>
        <taxon>Eukaryota</taxon>
        <taxon>Fungi</taxon>
        <taxon>Dikarya</taxon>
        <taxon>Basidiomycota</taxon>
        <taxon>Agaricomycotina</taxon>
        <taxon>Agaricomycetes</taxon>
        <taxon>Agaricomycetidae</taxon>
        <taxon>Agaricales</taxon>
        <taxon>Marasmiineae</taxon>
        <taxon>Mycenaceae</taxon>
        <taxon>Mycena</taxon>
    </lineage>
</organism>
<feature type="compositionally biased region" description="Low complexity" evidence="1">
    <location>
        <begin position="174"/>
        <end position="193"/>
    </location>
</feature>
<feature type="region of interest" description="Disordered" evidence="1">
    <location>
        <begin position="1468"/>
        <end position="1495"/>
    </location>
</feature>
<gene>
    <name evidence="2" type="ORF">B0H16DRAFT_1772828</name>
</gene>
<dbReference type="Proteomes" id="UP001215598">
    <property type="component" value="Unassembled WGS sequence"/>
</dbReference>
<feature type="compositionally biased region" description="Polar residues" evidence="1">
    <location>
        <begin position="1403"/>
        <end position="1412"/>
    </location>
</feature>
<reference evidence="2" key="1">
    <citation type="submission" date="2023-03" db="EMBL/GenBank/DDBJ databases">
        <title>Massive genome expansion in bonnet fungi (Mycena s.s.) driven by repeated elements and novel gene families across ecological guilds.</title>
        <authorList>
            <consortium name="Lawrence Berkeley National Laboratory"/>
            <person name="Harder C.B."/>
            <person name="Miyauchi S."/>
            <person name="Viragh M."/>
            <person name="Kuo A."/>
            <person name="Thoen E."/>
            <person name="Andreopoulos B."/>
            <person name="Lu D."/>
            <person name="Skrede I."/>
            <person name="Drula E."/>
            <person name="Henrissat B."/>
            <person name="Morin E."/>
            <person name="Kohler A."/>
            <person name="Barry K."/>
            <person name="LaButti K."/>
            <person name="Morin E."/>
            <person name="Salamov A."/>
            <person name="Lipzen A."/>
            <person name="Mereny Z."/>
            <person name="Hegedus B."/>
            <person name="Baldrian P."/>
            <person name="Stursova M."/>
            <person name="Weitz H."/>
            <person name="Taylor A."/>
            <person name="Grigoriev I.V."/>
            <person name="Nagy L.G."/>
            <person name="Martin F."/>
            <person name="Kauserud H."/>
        </authorList>
    </citation>
    <scope>NUCLEOTIDE SEQUENCE</scope>
    <source>
        <strain evidence="2">CBHHK182m</strain>
    </source>
</reference>
<evidence type="ECO:0000313" key="2">
    <source>
        <dbReference type="EMBL" id="KAJ7731507.1"/>
    </source>
</evidence>
<feature type="region of interest" description="Disordered" evidence="1">
    <location>
        <begin position="1005"/>
        <end position="1029"/>
    </location>
</feature>
<evidence type="ECO:0008006" key="4">
    <source>
        <dbReference type="Google" id="ProtNLM"/>
    </source>
</evidence>